<reference evidence="5" key="1">
    <citation type="submission" date="2019-08" db="EMBL/GenBank/DDBJ databases">
        <authorList>
            <person name="Kucharzyk K."/>
            <person name="Murdoch R.W."/>
            <person name="Higgins S."/>
            <person name="Loffler F."/>
        </authorList>
    </citation>
    <scope>NUCLEOTIDE SEQUENCE</scope>
</reference>
<evidence type="ECO:0000256" key="3">
    <source>
        <dbReference type="ARBA" id="ARBA00023235"/>
    </source>
</evidence>
<dbReference type="PANTHER" id="PTHR21600">
    <property type="entry name" value="MITOCHONDRIAL RNA PSEUDOURIDINE SYNTHASE"/>
    <property type="match status" value="1"/>
</dbReference>
<dbReference type="InterPro" id="IPR020103">
    <property type="entry name" value="PsdUridine_synth_cat_dom_sf"/>
</dbReference>
<dbReference type="Pfam" id="PF00849">
    <property type="entry name" value="PseudoU_synth_2"/>
    <property type="match status" value="1"/>
</dbReference>
<dbReference type="InterPro" id="IPR006145">
    <property type="entry name" value="PsdUridine_synth_RsuA/RluA"/>
</dbReference>
<organism evidence="5">
    <name type="scientific">bioreactor metagenome</name>
    <dbReference type="NCBI Taxonomy" id="1076179"/>
    <lineage>
        <taxon>unclassified sequences</taxon>
        <taxon>metagenomes</taxon>
        <taxon>ecological metagenomes</taxon>
    </lineage>
</organism>
<dbReference type="CDD" id="cd02869">
    <property type="entry name" value="PseudoU_synth_RluA_like"/>
    <property type="match status" value="1"/>
</dbReference>
<protein>
    <submittedName>
        <fullName evidence="5">Ribosomal large subunit pseudouridine synthase D</fullName>
        <ecNumber evidence="5">5.4.99.23</ecNumber>
    </submittedName>
</protein>
<dbReference type="InterPro" id="IPR006224">
    <property type="entry name" value="PsdUridine_synth_RluA-like_CS"/>
</dbReference>
<dbReference type="GO" id="GO:0000455">
    <property type="term" value="P:enzyme-directed rRNA pseudouridine synthesis"/>
    <property type="evidence" value="ECO:0007669"/>
    <property type="project" value="TreeGrafter"/>
</dbReference>
<dbReference type="GO" id="GO:0160140">
    <property type="term" value="F:23S rRNA pseudouridine(1911/1915/1917) synthase activity"/>
    <property type="evidence" value="ECO:0007669"/>
    <property type="project" value="UniProtKB-EC"/>
</dbReference>
<comment type="similarity">
    <text evidence="1">Belongs to the pseudouridine synthase RluA family.</text>
</comment>
<comment type="caution">
    <text evidence="5">The sequence shown here is derived from an EMBL/GenBank/DDBJ whole genome shotgun (WGS) entry which is preliminary data.</text>
</comment>
<dbReference type="PROSITE" id="PS01129">
    <property type="entry name" value="PSI_RLU"/>
    <property type="match status" value="1"/>
</dbReference>
<dbReference type="GO" id="GO:0003723">
    <property type="term" value="F:RNA binding"/>
    <property type="evidence" value="ECO:0007669"/>
    <property type="project" value="UniProtKB-KW"/>
</dbReference>
<dbReference type="EC" id="5.4.99.23" evidence="5"/>
<feature type="domain" description="Pseudouridine synthase RsuA/RluA-like" evidence="4">
    <location>
        <begin position="53"/>
        <end position="207"/>
    </location>
</feature>
<keyword evidence="2" id="KW-0694">RNA-binding</keyword>
<evidence type="ECO:0000259" key="4">
    <source>
        <dbReference type="Pfam" id="PF00849"/>
    </source>
</evidence>
<sequence length="287" mass="31437">MIRDGAIQLNGKPAKPNALTQTGDCVEIAYPDPVETDVEAENIPLEILFEDANLLVLNKPQGMVVHPAPGHLSGTLVNALLYHIRDLSGIGGELRPGIVHRIDRMTSGLLVVAKNDAAHRALSNQFRDHTAHRSYAALVDGNIKADAGKVDAPIARHPVDRKRMAIVPGGRDAITHWRVAARYGQYTLLQLDLETGRTHQIRVHLASLQHPVTGDVVYGREKQPFGLVGQALHGYRLTFVHPKTGERMTFYAPLPDYFLQALKKAGEPGSGEYILNLLKELECGNPS</sequence>
<evidence type="ECO:0000313" key="5">
    <source>
        <dbReference type="EMBL" id="MPM30992.1"/>
    </source>
</evidence>
<dbReference type="AlphaFoldDB" id="A0A644YQV8"/>
<dbReference type="EMBL" id="VSSQ01005947">
    <property type="protein sequence ID" value="MPM30992.1"/>
    <property type="molecule type" value="Genomic_DNA"/>
</dbReference>
<dbReference type="FunFam" id="3.30.2350.10:FF:000006">
    <property type="entry name" value="Pseudouridine synthase"/>
    <property type="match status" value="1"/>
</dbReference>
<keyword evidence="3 5" id="KW-0413">Isomerase</keyword>
<proteinExistence type="inferred from homology"/>
<dbReference type="InterPro" id="IPR050188">
    <property type="entry name" value="RluA_PseudoU_synthase"/>
</dbReference>
<gene>
    <name evidence="5" type="primary">rluD_30</name>
    <name evidence="5" type="ORF">SDC9_77545</name>
</gene>
<dbReference type="SUPFAM" id="SSF55120">
    <property type="entry name" value="Pseudouridine synthase"/>
    <property type="match status" value="1"/>
</dbReference>
<evidence type="ECO:0000256" key="2">
    <source>
        <dbReference type="ARBA" id="ARBA00022884"/>
    </source>
</evidence>
<dbReference type="InterPro" id="IPR006225">
    <property type="entry name" value="PsdUridine_synth_RluC/D"/>
</dbReference>
<dbReference type="PANTHER" id="PTHR21600:SF44">
    <property type="entry name" value="RIBOSOMAL LARGE SUBUNIT PSEUDOURIDINE SYNTHASE D"/>
    <property type="match status" value="1"/>
</dbReference>
<dbReference type="NCBIfam" id="TIGR00005">
    <property type="entry name" value="rluA_subfam"/>
    <property type="match status" value="1"/>
</dbReference>
<dbReference type="PROSITE" id="PS50889">
    <property type="entry name" value="S4"/>
    <property type="match status" value="1"/>
</dbReference>
<evidence type="ECO:0000256" key="1">
    <source>
        <dbReference type="ARBA" id="ARBA00010876"/>
    </source>
</evidence>
<accession>A0A644YQV8</accession>
<dbReference type="Gene3D" id="3.30.2350.10">
    <property type="entry name" value="Pseudouridine synthase"/>
    <property type="match status" value="1"/>
</dbReference>
<name>A0A644YQV8_9ZZZZ</name>